<dbReference type="InterPro" id="IPR036095">
    <property type="entry name" value="PTS_EIIB-like_sf"/>
</dbReference>
<dbReference type="HOGENOM" id="CLU_159248_3_0_11"/>
<accession>E1QXN4</accession>
<evidence type="ECO:0000256" key="2">
    <source>
        <dbReference type="SAM" id="SignalP"/>
    </source>
</evidence>
<keyword evidence="2" id="KW-0732">Signal</keyword>
<organism evidence="3 4">
    <name type="scientific">Olsenella uli (strain ATCC 49627 / DSM 7084 / CCUG 31166 / CIP 109912 / JCM 12494 / LMG 11480 / NCIMB 702895 / VPI D76D-27C)</name>
    <name type="common">Lactobacillus uli</name>
    <dbReference type="NCBI Taxonomy" id="633147"/>
    <lineage>
        <taxon>Bacteria</taxon>
        <taxon>Bacillati</taxon>
        <taxon>Actinomycetota</taxon>
        <taxon>Coriobacteriia</taxon>
        <taxon>Coriobacteriales</taxon>
        <taxon>Atopobiaceae</taxon>
        <taxon>Olsenella</taxon>
    </lineage>
</organism>
<keyword evidence="4" id="KW-1185">Reference proteome</keyword>
<protein>
    <submittedName>
        <fullName evidence="3">Phosphotransferase system lactose/cellobiose-specific IIB subunit</fullName>
    </submittedName>
</protein>
<dbReference type="STRING" id="633147.Olsu_0013"/>
<feature type="chain" id="PRO_5003150500" evidence="2">
    <location>
        <begin position="23"/>
        <end position="100"/>
    </location>
</feature>
<dbReference type="KEGG" id="ols:Olsu_0013"/>
<dbReference type="AlphaFoldDB" id="E1QXN4"/>
<dbReference type="eggNOG" id="COG3414">
    <property type="taxonomic scope" value="Bacteria"/>
</dbReference>
<dbReference type="OrthoDB" id="6505030at2"/>
<dbReference type="SUPFAM" id="SSF52794">
    <property type="entry name" value="PTS system IIB component-like"/>
    <property type="match status" value="1"/>
</dbReference>
<evidence type="ECO:0000256" key="1">
    <source>
        <dbReference type="ARBA" id="ARBA00022679"/>
    </source>
</evidence>
<dbReference type="EMBL" id="CP002106">
    <property type="protein sequence ID" value="ADK67148.1"/>
    <property type="molecule type" value="Genomic_DNA"/>
</dbReference>
<dbReference type="GO" id="GO:0009401">
    <property type="term" value="P:phosphoenolpyruvate-dependent sugar phosphotransferase system"/>
    <property type="evidence" value="ECO:0007669"/>
    <property type="project" value="InterPro"/>
</dbReference>
<reference evidence="3 4" key="1">
    <citation type="journal article" date="2010" name="Stand. Genomic Sci.">
        <title>Complete genome sequence of Olsenella uli type strain (VPI D76D-27C).</title>
        <authorList>
            <person name="Goker M."/>
            <person name="Held B."/>
            <person name="Lucas S."/>
            <person name="Nolan M."/>
            <person name="Yasawong M."/>
            <person name="Glavina Del Rio T."/>
            <person name="Tice H."/>
            <person name="Cheng J.F."/>
            <person name="Bruce D."/>
            <person name="Detter J.C."/>
            <person name="Tapia R."/>
            <person name="Han C."/>
            <person name="Goodwin L."/>
            <person name="Pitluck S."/>
            <person name="Liolios K."/>
            <person name="Ivanova N."/>
            <person name="Mavromatis K."/>
            <person name="Mikhailova N."/>
            <person name="Pati A."/>
            <person name="Chen A."/>
            <person name="Palaniappan K."/>
            <person name="Land M."/>
            <person name="Hauser L."/>
            <person name="Chang Y.J."/>
            <person name="Jeffries C.D."/>
            <person name="Rohde M."/>
            <person name="Sikorski J."/>
            <person name="Pukall R."/>
            <person name="Woyke T."/>
            <person name="Bristow J."/>
            <person name="Eisen J.A."/>
            <person name="Markowitz V."/>
            <person name="Hugenholtz P."/>
            <person name="Kyrpides N.C."/>
            <person name="Klenk H.P."/>
            <person name="Lapidus A."/>
        </authorList>
    </citation>
    <scope>NUCLEOTIDE SEQUENCE [LARGE SCALE GENOMIC DNA]</scope>
    <source>
        <strain evidence="4">ATCC 49627 / DSM 7084 / CIP 109912 / JCM 12494 / NCIMB 702895 / VPI D76D-27C</strain>
    </source>
</reference>
<dbReference type="Proteomes" id="UP000000333">
    <property type="component" value="Chromosome"/>
</dbReference>
<sequence length="100" mass="10492">MEKKTVIVCCASSMITSTMAVAKVKEVAASIGAPEPKIIQCKFSEVQGNLVSNRVDFIVPTGKLKGVETGGIPVVKGTAFITGIGEDKAKAKIAEWLQAQ</sequence>
<gene>
    <name evidence="3" type="ordered locus">Olsu_0013</name>
</gene>
<dbReference type="GO" id="GO:0008982">
    <property type="term" value="F:protein-N(PI)-phosphohistidine-sugar phosphotransferase activity"/>
    <property type="evidence" value="ECO:0007669"/>
    <property type="project" value="InterPro"/>
</dbReference>
<feature type="signal peptide" evidence="2">
    <location>
        <begin position="1"/>
        <end position="22"/>
    </location>
</feature>
<keyword evidence="1 3" id="KW-0808">Transferase</keyword>
<dbReference type="GeneID" id="78511497"/>
<name>E1QXN4_OLSUV</name>
<dbReference type="Gene3D" id="3.40.50.2300">
    <property type="match status" value="1"/>
</dbReference>
<proteinExistence type="predicted"/>
<dbReference type="RefSeq" id="WP_013250900.1">
    <property type="nucleotide sequence ID" value="NC_014363.1"/>
</dbReference>
<evidence type="ECO:0000313" key="4">
    <source>
        <dbReference type="Proteomes" id="UP000000333"/>
    </source>
</evidence>
<evidence type="ECO:0000313" key="3">
    <source>
        <dbReference type="EMBL" id="ADK67148.1"/>
    </source>
</evidence>